<reference evidence="1" key="1">
    <citation type="submission" date="2022-08" db="EMBL/GenBank/DDBJ databases">
        <title>Genome Sequence of Fusarium decemcellulare.</title>
        <authorList>
            <person name="Buettner E."/>
        </authorList>
    </citation>
    <scope>NUCLEOTIDE SEQUENCE</scope>
    <source>
        <strain evidence="1">Babe19</strain>
    </source>
</reference>
<sequence length="201" mass="22362">MVHISFATLGLMALASITATAASAIKSSSNDTVAFSWETWANGIIANPCGTHATPEEAVELSRDTTSSAEDVYCNTILATDAAKCIDSLARRPAENVWLLPHETRTHCLDSQVSILVFNCKTDLSTKYFYGKLARAAARIMDRCAKGDRVQGEGPYSRDQRHLHVRIRRIQKAASSLQEYQTQAPTARRSYQWSYDRLEFN</sequence>
<comment type="caution">
    <text evidence="1">The sequence shown here is derived from an EMBL/GenBank/DDBJ whole genome shotgun (WGS) entry which is preliminary data.</text>
</comment>
<evidence type="ECO:0000313" key="2">
    <source>
        <dbReference type="Proteomes" id="UP001148629"/>
    </source>
</evidence>
<dbReference type="EMBL" id="JANRMS010000422">
    <property type="protein sequence ID" value="KAJ3540139.1"/>
    <property type="molecule type" value="Genomic_DNA"/>
</dbReference>
<gene>
    <name evidence="1" type="ORF">NM208_g5190</name>
</gene>
<protein>
    <submittedName>
        <fullName evidence="1">Uncharacterized protein</fullName>
    </submittedName>
</protein>
<keyword evidence="2" id="KW-1185">Reference proteome</keyword>
<dbReference type="Proteomes" id="UP001148629">
    <property type="component" value="Unassembled WGS sequence"/>
</dbReference>
<accession>A0ACC1SI78</accession>
<organism evidence="1 2">
    <name type="scientific">Fusarium decemcellulare</name>
    <dbReference type="NCBI Taxonomy" id="57161"/>
    <lineage>
        <taxon>Eukaryota</taxon>
        <taxon>Fungi</taxon>
        <taxon>Dikarya</taxon>
        <taxon>Ascomycota</taxon>
        <taxon>Pezizomycotina</taxon>
        <taxon>Sordariomycetes</taxon>
        <taxon>Hypocreomycetidae</taxon>
        <taxon>Hypocreales</taxon>
        <taxon>Nectriaceae</taxon>
        <taxon>Fusarium</taxon>
        <taxon>Fusarium decemcellulare species complex</taxon>
    </lineage>
</organism>
<proteinExistence type="predicted"/>
<name>A0ACC1SI78_9HYPO</name>
<evidence type="ECO:0000313" key="1">
    <source>
        <dbReference type="EMBL" id="KAJ3540139.1"/>
    </source>
</evidence>